<feature type="domain" description="PhnB-like" evidence="1">
    <location>
        <begin position="5"/>
        <end position="135"/>
    </location>
</feature>
<comment type="caution">
    <text evidence="2">The sequence shown here is derived from an EMBL/GenBank/DDBJ whole genome shotgun (WGS) entry which is preliminary data.</text>
</comment>
<evidence type="ECO:0000259" key="1">
    <source>
        <dbReference type="Pfam" id="PF06983"/>
    </source>
</evidence>
<evidence type="ECO:0000313" key="2">
    <source>
        <dbReference type="EMBL" id="RNB82159.1"/>
    </source>
</evidence>
<sequence length="143" mass="15924">MTMRLTPYLMMDGNAKEAIEFYQKALEAQVLFLQTFGEMPANPEYPLPEAARDRVGHATIKIGESELMFSDTFPGQPVQIGNQVTICLSTDSADKSRQLFEALQEGGSVVMPLQETHFSPGYGIVTDKFGVSFQIYTEGQHHM</sequence>
<dbReference type="EMBL" id="RHHU01000013">
    <property type="protein sequence ID" value="RNB82159.1"/>
    <property type="molecule type" value="Genomic_DNA"/>
</dbReference>
<proteinExistence type="predicted"/>
<dbReference type="InterPro" id="IPR029068">
    <property type="entry name" value="Glyas_Bleomycin-R_OHBP_Dase"/>
</dbReference>
<dbReference type="Gene3D" id="3.10.180.10">
    <property type="entry name" value="2,3-Dihydroxybiphenyl 1,2-Dioxygenase, domain 1"/>
    <property type="match status" value="1"/>
</dbReference>
<dbReference type="PANTHER" id="PTHR33990:SF1">
    <property type="entry name" value="PROTEIN YJDN"/>
    <property type="match status" value="1"/>
</dbReference>
<dbReference type="AlphaFoldDB" id="A0A3M8D384"/>
<reference evidence="2 3" key="1">
    <citation type="submission" date="2018-10" db="EMBL/GenBank/DDBJ databases">
        <title>Phylogenomics of Brevibacillus.</title>
        <authorList>
            <person name="Dunlap C."/>
        </authorList>
    </citation>
    <scope>NUCLEOTIDE SEQUENCE [LARGE SCALE GENOMIC DNA]</scope>
    <source>
        <strain evidence="2 3">JCM 15774</strain>
    </source>
</reference>
<dbReference type="CDD" id="cd06588">
    <property type="entry name" value="PhnB_like"/>
    <property type="match status" value="1"/>
</dbReference>
<dbReference type="InterPro" id="IPR028973">
    <property type="entry name" value="PhnB-like"/>
</dbReference>
<dbReference type="SUPFAM" id="SSF54593">
    <property type="entry name" value="Glyoxalase/Bleomycin resistance protein/Dihydroxybiphenyl dioxygenase"/>
    <property type="match status" value="1"/>
</dbReference>
<dbReference type="RefSeq" id="WP_122925479.1">
    <property type="nucleotide sequence ID" value="NZ_RHHU01000013.1"/>
</dbReference>
<name>A0A3M8D384_9BACL</name>
<protein>
    <submittedName>
        <fullName evidence="2">VOC family protein</fullName>
    </submittedName>
</protein>
<dbReference type="Proteomes" id="UP000269573">
    <property type="component" value="Unassembled WGS sequence"/>
</dbReference>
<evidence type="ECO:0000313" key="3">
    <source>
        <dbReference type="Proteomes" id="UP000269573"/>
    </source>
</evidence>
<keyword evidence="3" id="KW-1185">Reference proteome</keyword>
<accession>A0A3M8D384</accession>
<dbReference type="Pfam" id="PF06983">
    <property type="entry name" value="3-dmu-9_3-mt"/>
    <property type="match status" value="1"/>
</dbReference>
<organism evidence="2 3">
    <name type="scientific">Brevibacillus nitrificans</name>
    <dbReference type="NCBI Taxonomy" id="651560"/>
    <lineage>
        <taxon>Bacteria</taxon>
        <taxon>Bacillati</taxon>
        <taxon>Bacillota</taxon>
        <taxon>Bacilli</taxon>
        <taxon>Bacillales</taxon>
        <taxon>Paenibacillaceae</taxon>
        <taxon>Brevibacillus</taxon>
    </lineage>
</organism>
<gene>
    <name evidence="2" type="ORF">EDM59_21400</name>
</gene>
<dbReference type="PANTHER" id="PTHR33990">
    <property type="entry name" value="PROTEIN YJDN-RELATED"/>
    <property type="match status" value="1"/>
</dbReference>